<dbReference type="KEGG" id="satk:SA2016_0991"/>
<reference evidence="1 2" key="1">
    <citation type="submission" date="2016-02" db="EMBL/GenBank/DDBJ databases">
        <title>Complete genome of Sinomonas atrocyanea KCTC 3377.</title>
        <authorList>
            <person name="Kim K.M."/>
        </authorList>
    </citation>
    <scope>NUCLEOTIDE SEQUENCE [LARGE SCALE GENOMIC DNA]</scope>
    <source>
        <strain evidence="1 2">KCTC 3377</strain>
    </source>
</reference>
<protein>
    <submittedName>
        <fullName evidence="1">Uncharacterized protein</fullName>
    </submittedName>
</protein>
<organism evidence="1 2">
    <name type="scientific">Sinomonas atrocyanea</name>
    <dbReference type="NCBI Taxonomy" id="37927"/>
    <lineage>
        <taxon>Bacteria</taxon>
        <taxon>Bacillati</taxon>
        <taxon>Actinomycetota</taxon>
        <taxon>Actinomycetes</taxon>
        <taxon>Micrococcales</taxon>
        <taxon>Micrococcaceae</taxon>
        <taxon>Sinomonas</taxon>
    </lineage>
</organism>
<proteinExistence type="predicted"/>
<dbReference type="Proteomes" id="UP000070134">
    <property type="component" value="Chromosome"/>
</dbReference>
<sequence length="74" mass="8425">MSTETPPAPPAIERITECWELRPGMEIETRVGGVRRFAGQVVDTHPAMGLFWAVSHVGERRLIELGEYEVYRLE</sequence>
<accession>A0A126ZXR7</accession>
<dbReference type="AlphaFoldDB" id="A0A126ZXR7"/>
<evidence type="ECO:0000313" key="1">
    <source>
        <dbReference type="EMBL" id="AMM31676.1"/>
    </source>
</evidence>
<dbReference type="RefSeq" id="WP_066495997.1">
    <property type="nucleotide sequence ID" value="NZ_BJMO01000043.1"/>
</dbReference>
<dbReference type="OrthoDB" id="4881289at2"/>
<name>A0A126ZXR7_9MICC</name>
<keyword evidence="2" id="KW-1185">Reference proteome</keyword>
<gene>
    <name evidence="1" type="ORF">SA2016_0991</name>
</gene>
<evidence type="ECO:0000313" key="2">
    <source>
        <dbReference type="Proteomes" id="UP000070134"/>
    </source>
</evidence>
<dbReference type="EMBL" id="CP014518">
    <property type="protein sequence ID" value="AMM31676.1"/>
    <property type="molecule type" value="Genomic_DNA"/>
</dbReference>